<dbReference type="Proteomes" id="UP001162060">
    <property type="component" value="Unassembled WGS sequence"/>
</dbReference>
<accession>A0AAV1UKW7</accession>
<dbReference type="EMBL" id="CAKLBY020000219">
    <property type="protein sequence ID" value="CAK7934946.1"/>
    <property type="molecule type" value="Genomic_DNA"/>
</dbReference>
<feature type="signal peptide" evidence="2">
    <location>
        <begin position="1"/>
        <end position="19"/>
    </location>
</feature>
<keyword evidence="2" id="KW-0732">Signal</keyword>
<comment type="caution">
    <text evidence="3">The sequence shown here is derived from an EMBL/GenBank/DDBJ whole genome shotgun (WGS) entry which is preliminary data.</text>
</comment>
<evidence type="ECO:0000256" key="2">
    <source>
        <dbReference type="SAM" id="SignalP"/>
    </source>
</evidence>
<reference evidence="3" key="1">
    <citation type="submission" date="2024-01" db="EMBL/GenBank/DDBJ databases">
        <authorList>
            <person name="Webb A."/>
        </authorList>
    </citation>
    <scope>NUCLEOTIDE SEQUENCE</scope>
    <source>
        <strain evidence="3">Pm1</strain>
    </source>
</reference>
<sequence>MKITALAIIALATVKPTAPIAGRTCLAAPTKQQSSSPVEAAAAAANTEHDVDDDSKKAQGVVGTTGMGASLGRLWMWGVLGVGTVVAGSGYGGGWGW</sequence>
<proteinExistence type="predicted"/>
<name>A0AAV1UKW7_9STRA</name>
<evidence type="ECO:0000256" key="1">
    <source>
        <dbReference type="SAM" id="MobiDB-lite"/>
    </source>
</evidence>
<gene>
    <name evidence="3" type="ORF">PM001_LOCUS20096</name>
</gene>
<evidence type="ECO:0000313" key="3">
    <source>
        <dbReference type="EMBL" id="CAK7934946.1"/>
    </source>
</evidence>
<protein>
    <submittedName>
        <fullName evidence="3">Uncharacterized protein</fullName>
    </submittedName>
</protein>
<dbReference type="AlphaFoldDB" id="A0AAV1UKW7"/>
<evidence type="ECO:0000313" key="4">
    <source>
        <dbReference type="Proteomes" id="UP001162060"/>
    </source>
</evidence>
<feature type="chain" id="PRO_5043841759" evidence="2">
    <location>
        <begin position="20"/>
        <end position="97"/>
    </location>
</feature>
<feature type="region of interest" description="Disordered" evidence="1">
    <location>
        <begin position="28"/>
        <end position="59"/>
    </location>
</feature>
<organism evidence="3 4">
    <name type="scientific">Peronospora matthiolae</name>
    <dbReference type="NCBI Taxonomy" id="2874970"/>
    <lineage>
        <taxon>Eukaryota</taxon>
        <taxon>Sar</taxon>
        <taxon>Stramenopiles</taxon>
        <taxon>Oomycota</taxon>
        <taxon>Peronosporomycetes</taxon>
        <taxon>Peronosporales</taxon>
        <taxon>Peronosporaceae</taxon>
        <taxon>Peronospora</taxon>
    </lineage>
</organism>